<keyword evidence="6 9" id="KW-1133">Transmembrane helix</keyword>
<dbReference type="PANTHER" id="PTHR35011">
    <property type="entry name" value="2,3-DIKETO-L-GULONATE TRAP TRANSPORTER SMALL PERMEASE PROTEIN YIAM"/>
    <property type="match status" value="1"/>
</dbReference>
<feature type="domain" description="Tripartite ATP-independent periplasmic transporters DctQ component" evidence="10">
    <location>
        <begin position="30"/>
        <end position="153"/>
    </location>
</feature>
<dbReference type="Pfam" id="PF04290">
    <property type="entry name" value="DctQ"/>
    <property type="match status" value="1"/>
</dbReference>
<evidence type="ECO:0000256" key="5">
    <source>
        <dbReference type="ARBA" id="ARBA00022692"/>
    </source>
</evidence>
<feature type="transmembrane region" description="Helical" evidence="9">
    <location>
        <begin position="94"/>
        <end position="114"/>
    </location>
</feature>
<dbReference type="InterPro" id="IPR007387">
    <property type="entry name" value="TRAP_DctQ"/>
</dbReference>
<dbReference type="RefSeq" id="WP_386022726.1">
    <property type="nucleotide sequence ID" value="NZ_JBHUHX010000004.1"/>
</dbReference>
<evidence type="ECO:0000256" key="2">
    <source>
        <dbReference type="ARBA" id="ARBA00022448"/>
    </source>
</evidence>
<comment type="function">
    <text evidence="9">Part of the tripartite ATP-independent periplasmic (TRAP) transport system.</text>
</comment>
<dbReference type="EMBL" id="JBHUHX010000004">
    <property type="protein sequence ID" value="MFD2110712.1"/>
    <property type="molecule type" value="Genomic_DNA"/>
</dbReference>
<keyword evidence="12" id="KW-1185">Reference proteome</keyword>
<comment type="caution">
    <text evidence="11">The sequence shown here is derived from an EMBL/GenBank/DDBJ whole genome shotgun (WGS) entry which is preliminary data.</text>
</comment>
<reference evidence="12" key="1">
    <citation type="journal article" date="2019" name="Int. J. Syst. Evol. Microbiol.">
        <title>The Global Catalogue of Microorganisms (GCM) 10K type strain sequencing project: providing services to taxonomists for standard genome sequencing and annotation.</title>
        <authorList>
            <consortium name="The Broad Institute Genomics Platform"/>
            <consortium name="The Broad Institute Genome Sequencing Center for Infectious Disease"/>
            <person name="Wu L."/>
            <person name="Ma J."/>
        </authorList>
    </citation>
    <scope>NUCLEOTIDE SEQUENCE [LARGE SCALE GENOMIC DNA]</scope>
    <source>
        <strain evidence="12">KACC 12597</strain>
    </source>
</reference>
<dbReference type="InterPro" id="IPR055348">
    <property type="entry name" value="DctQ"/>
</dbReference>
<evidence type="ECO:0000256" key="3">
    <source>
        <dbReference type="ARBA" id="ARBA00022475"/>
    </source>
</evidence>
<keyword evidence="2 9" id="KW-0813">Transport</keyword>
<evidence type="ECO:0000256" key="9">
    <source>
        <dbReference type="RuleBase" id="RU369079"/>
    </source>
</evidence>
<dbReference type="PANTHER" id="PTHR35011:SF2">
    <property type="entry name" value="2,3-DIKETO-L-GULONATE TRAP TRANSPORTER SMALL PERMEASE PROTEIN YIAM"/>
    <property type="match status" value="1"/>
</dbReference>
<feature type="transmembrane region" description="Helical" evidence="9">
    <location>
        <begin position="54"/>
        <end position="73"/>
    </location>
</feature>
<name>A0ABW4Y3H2_9GAMM</name>
<evidence type="ECO:0000259" key="10">
    <source>
        <dbReference type="Pfam" id="PF04290"/>
    </source>
</evidence>
<keyword evidence="7 9" id="KW-0472">Membrane</keyword>
<evidence type="ECO:0000256" key="1">
    <source>
        <dbReference type="ARBA" id="ARBA00004429"/>
    </source>
</evidence>
<keyword evidence="4 9" id="KW-0997">Cell inner membrane</keyword>
<evidence type="ECO:0000313" key="11">
    <source>
        <dbReference type="EMBL" id="MFD2110712.1"/>
    </source>
</evidence>
<proteinExistence type="inferred from homology"/>
<evidence type="ECO:0000313" key="12">
    <source>
        <dbReference type="Proteomes" id="UP001597337"/>
    </source>
</evidence>
<organism evidence="11 12">
    <name type="scientific">Thiorhodococcus fuscus</name>
    <dbReference type="NCBI Taxonomy" id="527200"/>
    <lineage>
        <taxon>Bacteria</taxon>
        <taxon>Pseudomonadati</taxon>
        <taxon>Pseudomonadota</taxon>
        <taxon>Gammaproteobacteria</taxon>
        <taxon>Chromatiales</taxon>
        <taxon>Chromatiaceae</taxon>
        <taxon>Thiorhodococcus</taxon>
    </lineage>
</organism>
<sequence>MRPPFISNRSLADIGSALLGGACALTMLAMILLTVVDVIGRYLFAAPLPGAGELTELMLVGVVFLGLPLVSLSDGHVTVDLVTERLPAWTRTPLLTLARLVNALVLGVIGWRLLVMGGMLAGYGQTSIYLRLPIAPFAYGAAVLCWLASALLIGMVIFRTPGHHRQTDSAPCAD</sequence>
<evidence type="ECO:0000256" key="8">
    <source>
        <dbReference type="ARBA" id="ARBA00038436"/>
    </source>
</evidence>
<accession>A0ABW4Y3H2</accession>
<comment type="similarity">
    <text evidence="8 9">Belongs to the TRAP transporter small permease family.</text>
</comment>
<evidence type="ECO:0000256" key="6">
    <source>
        <dbReference type="ARBA" id="ARBA00022989"/>
    </source>
</evidence>
<evidence type="ECO:0000256" key="4">
    <source>
        <dbReference type="ARBA" id="ARBA00022519"/>
    </source>
</evidence>
<feature type="transmembrane region" description="Helical" evidence="9">
    <location>
        <begin position="134"/>
        <end position="158"/>
    </location>
</feature>
<evidence type="ECO:0000256" key="7">
    <source>
        <dbReference type="ARBA" id="ARBA00023136"/>
    </source>
</evidence>
<gene>
    <name evidence="11" type="ORF">ACFSJC_02515</name>
</gene>
<comment type="subcellular location">
    <subcellularLocation>
        <location evidence="1 9">Cell inner membrane</location>
        <topology evidence="1 9">Multi-pass membrane protein</topology>
    </subcellularLocation>
</comment>
<feature type="transmembrane region" description="Helical" evidence="9">
    <location>
        <begin position="12"/>
        <end position="34"/>
    </location>
</feature>
<keyword evidence="3" id="KW-1003">Cell membrane</keyword>
<protein>
    <recommendedName>
        <fullName evidence="9">TRAP transporter small permease protein</fullName>
    </recommendedName>
</protein>
<keyword evidence="5 9" id="KW-0812">Transmembrane</keyword>
<comment type="subunit">
    <text evidence="9">The complex comprises the extracytoplasmic solute receptor protein and the two transmembrane proteins.</text>
</comment>
<dbReference type="Proteomes" id="UP001597337">
    <property type="component" value="Unassembled WGS sequence"/>
</dbReference>